<evidence type="ECO:0000313" key="1">
    <source>
        <dbReference type="EMBL" id="KAJ8003197.1"/>
    </source>
</evidence>
<dbReference type="Proteomes" id="UP001157502">
    <property type="component" value="Chromosome 13"/>
</dbReference>
<name>A0ACC2GHV9_DALPE</name>
<reference evidence="1" key="1">
    <citation type="submission" date="2021-05" db="EMBL/GenBank/DDBJ databases">
        <authorList>
            <person name="Pan Q."/>
            <person name="Jouanno E."/>
            <person name="Zahm M."/>
            <person name="Klopp C."/>
            <person name="Cabau C."/>
            <person name="Louis A."/>
            <person name="Berthelot C."/>
            <person name="Parey E."/>
            <person name="Roest Crollius H."/>
            <person name="Montfort J."/>
            <person name="Robinson-Rechavi M."/>
            <person name="Bouchez O."/>
            <person name="Lampietro C."/>
            <person name="Lopez Roques C."/>
            <person name="Donnadieu C."/>
            <person name="Postlethwait J."/>
            <person name="Bobe J."/>
            <person name="Dillon D."/>
            <person name="Chandos A."/>
            <person name="von Hippel F."/>
            <person name="Guiguen Y."/>
        </authorList>
    </citation>
    <scope>NUCLEOTIDE SEQUENCE</scope>
    <source>
        <strain evidence="1">YG-Jan2019</strain>
    </source>
</reference>
<accession>A0ACC2GHV9</accession>
<dbReference type="EMBL" id="CM055740">
    <property type="protein sequence ID" value="KAJ8003197.1"/>
    <property type="molecule type" value="Genomic_DNA"/>
</dbReference>
<organism evidence="1 2">
    <name type="scientific">Dallia pectoralis</name>
    <name type="common">Alaska blackfish</name>
    <dbReference type="NCBI Taxonomy" id="75939"/>
    <lineage>
        <taxon>Eukaryota</taxon>
        <taxon>Metazoa</taxon>
        <taxon>Chordata</taxon>
        <taxon>Craniata</taxon>
        <taxon>Vertebrata</taxon>
        <taxon>Euteleostomi</taxon>
        <taxon>Actinopterygii</taxon>
        <taxon>Neopterygii</taxon>
        <taxon>Teleostei</taxon>
        <taxon>Protacanthopterygii</taxon>
        <taxon>Esociformes</taxon>
        <taxon>Umbridae</taxon>
        <taxon>Dallia</taxon>
    </lineage>
</organism>
<comment type="caution">
    <text evidence="1">The sequence shown here is derived from an EMBL/GenBank/DDBJ whole genome shotgun (WGS) entry which is preliminary data.</text>
</comment>
<keyword evidence="2" id="KW-1185">Reference proteome</keyword>
<gene>
    <name evidence="1" type="ORF">DPEC_G00166890</name>
</gene>
<sequence length="157" mass="17561">MELPKDEKEEPKVFTRRSLIPRPSPSATVQQHLETGGVFMVEQAGAEAKIVKMLRFAEMAAPLHRVVAQLNPAGKEKLFSNHQRGSGPQNAKRTLSGRYIEPSSKESWIWVLIYDWLNEVFPREQEAPAPEFGEDWEMEADAGPGDRHGEGPVSEGP</sequence>
<evidence type="ECO:0000313" key="2">
    <source>
        <dbReference type="Proteomes" id="UP001157502"/>
    </source>
</evidence>
<protein>
    <submittedName>
        <fullName evidence="1">Uncharacterized protein</fullName>
    </submittedName>
</protein>
<proteinExistence type="predicted"/>